<dbReference type="EMBL" id="CP021780">
    <property type="protein sequence ID" value="ASA21277.1"/>
    <property type="molecule type" value="Genomic_DNA"/>
</dbReference>
<dbReference type="OrthoDB" id="2628779at2"/>
<accession>A0A2Z2K7Z4</accession>
<dbReference type="RefSeq" id="WP_087915290.1">
    <property type="nucleotide sequence ID" value="NZ_CP021780.1"/>
</dbReference>
<dbReference type="KEGG" id="pdh:B9T62_11065"/>
<protein>
    <submittedName>
        <fullName evidence="1">Uncharacterized protein</fullName>
    </submittedName>
</protein>
<name>A0A2Z2K7Z4_9BACL</name>
<evidence type="ECO:0000313" key="1">
    <source>
        <dbReference type="EMBL" id="ASA21277.1"/>
    </source>
</evidence>
<reference evidence="1 2" key="1">
    <citation type="submission" date="2017-06" db="EMBL/GenBank/DDBJ databases">
        <title>Complete genome sequence of Paenibacillus donghaensis KCTC 13049T isolated from East Sea sediment, South Korea.</title>
        <authorList>
            <person name="Jung B.K."/>
            <person name="Hong S.-J."/>
            <person name="Shin J.-H."/>
        </authorList>
    </citation>
    <scope>NUCLEOTIDE SEQUENCE [LARGE SCALE GENOMIC DNA]</scope>
    <source>
        <strain evidence="1 2">KCTC 13049</strain>
    </source>
</reference>
<dbReference type="AlphaFoldDB" id="A0A2Z2K7Z4"/>
<proteinExistence type="predicted"/>
<gene>
    <name evidence="1" type="ORF">B9T62_11065</name>
</gene>
<keyword evidence="2" id="KW-1185">Reference proteome</keyword>
<sequence length="68" mass="8041">MKKTRKIRKRPEIEIEFVPVEGDPIQAIADAFEPILIRALRKHDTYLKMPLVDFLRMHARQLPTKSNE</sequence>
<organism evidence="1 2">
    <name type="scientific">Paenibacillus donghaensis</name>
    <dbReference type="NCBI Taxonomy" id="414771"/>
    <lineage>
        <taxon>Bacteria</taxon>
        <taxon>Bacillati</taxon>
        <taxon>Bacillota</taxon>
        <taxon>Bacilli</taxon>
        <taxon>Bacillales</taxon>
        <taxon>Paenibacillaceae</taxon>
        <taxon>Paenibacillus</taxon>
    </lineage>
</organism>
<evidence type="ECO:0000313" key="2">
    <source>
        <dbReference type="Proteomes" id="UP000249890"/>
    </source>
</evidence>
<dbReference type="Proteomes" id="UP000249890">
    <property type="component" value="Chromosome"/>
</dbReference>